<dbReference type="Proteomes" id="UP000046392">
    <property type="component" value="Unplaced"/>
</dbReference>
<feature type="chain" id="PRO_5005895036" evidence="1">
    <location>
        <begin position="27"/>
        <end position="95"/>
    </location>
</feature>
<accession>A0A0N5BY84</accession>
<dbReference type="AlphaFoldDB" id="A0A0N5BY84"/>
<organism evidence="2 3">
    <name type="scientific">Strongyloides papillosus</name>
    <name type="common">Intestinal threadworm</name>
    <dbReference type="NCBI Taxonomy" id="174720"/>
    <lineage>
        <taxon>Eukaryota</taxon>
        <taxon>Metazoa</taxon>
        <taxon>Ecdysozoa</taxon>
        <taxon>Nematoda</taxon>
        <taxon>Chromadorea</taxon>
        <taxon>Rhabditida</taxon>
        <taxon>Tylenchina</taxon>
        <taxon>Panagrolaimomorpha</taxon>
        <taxon>Strongyloidoidea</taxon>
        <taxon>Strongyloididae</taxon>
        <taxon>Strongyloides</taxon>
    </lineage>
</organism>
<keyword evidence="1" id="KW-0732">Signal</keyword>
<evidence type="ECO:0000313" key="3">
    <source>
        <dbReference type="WBParaSite" id="SPAL_0001074500.1"/>
    </source>
</evidence>
<keyword evidence="2" id="KW-1185">Reference proteome</keyword>
<feature type="signal peptide" evidence="1">
    <location>
        <begin position="1"/>
        <end position="26"/>
    </location>
</feature>
<proteinExistence type="predicted"/>
<protein>
    <submittedName>
        <fullName evidence="3">Uncharacterized protein</fullName>
    </submittedName>
</protein>
<sequence length="95" mass="10861">MVVQKTLFTKFLILLILFILSSTIMAFTLGPGNEGNFFYREPKWSNLHPSGGSLVSGRGHFKPGFVSTVSDYKYYINDPLLLGKRNDVEYDQYIF</sequence>
<evidence type="ECO:0000256" key="1">
    <source>
        <dbReference type="SAM" id="SignalP"/>
    </source>
</evidence>
<dbReference type="WBParaSite" id="SPAL_0001074500.1">
    <property type="protein sequence ID" value="SPAL_0001074500.1"/>
    <property type="gene ID" value="SPAL_0001074500"/>
</dbReference>
<name>A0A0N5BY84_STREA</name>
<reference evidence="3" key="1">
    <citation type="submission" date="2017-02" db="UniProtKB">
        <authorList>
            <consortium name="WormBaseParasite"/>
        </authorList>
    </citation>
    <scope>IDENTIFICATION</scope>
</reference>
<evidence type="ECO:0000313" key="2">
    <source>
        <dbReference type="Proteomes" id="UP000046392"/>
    </source>
</evidence>